<proteinExistence type="predicted"/>
<accession>A0ACC7LT71</accession>
<name>A0ACC7LT71_9PSED</name>
<gene>
    <name evidence="1" type="ORF">ACIKP7_06615</name>
</gene>
<protein>
    <submittedName>
        <fullName evidence="1">Uncharacterized protein</fullName>
    </submittedName>
</protein>
<dbReference type="EMBL" id="JBIUGF010000014">
    <property type="protein sequence ID" value="MFJ1337799.1"/>
    <property type="molecule type" value="Genomic_DNA"/>
</dbReference>
<keyword evidence="2" id="KW-1185">Reference proteome</keyword>
<dbReference type="Proteomes" id="UP001615411">
    <property type="component" value="Unassembled WGS sequence"/>
</dbReference>
<comment type="caution">
    <text evidence="1">The sequence shown here is derived from an EMBL/GenBank/DDBJ whole genome shotgun (WGS) entry which is preliminary data.</text>
</comment>
<organism evidence="1 2">
    <name type="scientific">Pseudomonas caricapapayae</name>
    <dbReference type="NCBI Taxonomy" id="46678"/>
    <lineage>
        <taxon>Bacteria</taxon>
        <taxon>Pseudomonadati</taxon>
        <taxon>Pseudomonadota</taxon>
        <taxon>Gammaproteobacteria</taxon>
        <taxon>Pseudomonadales</taxon>
        <taxon>Pseudomonadaceae</taxon>
        <taxon>Pseudomonas</taxon>
    </lineage>
</organism>
<evidence type="ECO:0000313" key="2">
    <source>
        <dbReference type="Proteomes" id="UP001615411"/>
    </source>
</evidence>
<evidence type="ECO:0000313" key="1">
    <source>
        <dbReference type="EMBL" id="MFJ1337799.1"/>
    </source>
</evidence>
<reference evidence="1" key="1">
    <citation type="submission" date="2024-10" db="EMBL/GenBank/DDBJ databases">
        <title>Aeromonas and Pseudomonas from the Cagarras Archipelago, Rio de Janeiro, Brazil.</title>
        <authorList>
            <person name="Canellas A.L.B."/>
            <person name="Laport M.S."/>
        </authorList>
    </citation>
    <scope>NUCLEOTIDE SEQUENCE</scope>
    <source>
        <strain evidence="1">ACP-7</strain>
    </source>
</reference>
<sequence length="191" mass="21732">MLKHDYNRSFVAHVSCTTPEHEGYLGFARLAMREGQAARIADDALVVTSIVGREPHRFWFRCLVDEARERTYYDIQSWSRRTGRDFNSRKRHLDCSNNGYASLCDVPTAEARLWKVMTLKEGSYTSTALEPQAGQSIPAQIWTRTTNQKLCAYDRQVVGNHWFAYAATSGGPVLDLCLQITDIGEELLDDH</sequence>